<dbReference type="PANTHER" id="PTHR22916:SF3">
    <property type="entry name" value="UDP-GLCNAC:BETAGAL BETA-1,3-N-ACETYLGLUCOSAMINYLTRANSFERASE-LIKE PROTEIN 1"/>
    <property type="match status" value="1"/>
</dbReference>
<gene>
    <name evidence="2" type="ORF">CG710_008040</name>
</gene>
<protein>
    <submittedName>
        <fullName evidence="2">Glycosyltransferase</fullName>
    </submittedName>
</protein>
<keyword evidence="3" id="KW-1185">Reference proteome</keyword>
<feature type="domain" description="Glycosyltransferase 2-like" evidence="1">
    <location>
        <begin position="13"/>
        <end position="147"/>
    </location>
</feature>
<reference evidence="2 3" key="1">
    <citation type="journal article" date="2017" name="Genome Announc.">
        <title>Draft Genome Sequence of a Sporulating and Motile Strain of Lachnotalea glycerini Isolated from Water in Quebec City, Canada.</title>
        <authorList>
            <person name="Maheux A.F."/>
            <person name="Boudreau D.K."/>
            <person name="Berube E."/>
            <person name="Boissinot M."/>
            <person name="Raymond F."/>
            <person name="Brodeur S."/>
            <person name="Corbeil J."/>
            <person name="Isabel S."/>
            <person name="Omar R.F."/>
            <person name="Bergeron M.G."/>
        </authorList>
    </citation>
    <scope>NUCLEOTIDE SEQUENCE [LARGE SCALE GENOMIC DNA]</scope>
    <source>
        <strain evidence="2 3">CCRI-19302</strain>
    </source>
</reference>
<dbReference type="InterPro" id="IPR001173">
    <property type="entry name" value="Glyco_trans_2-like"/>
</dbReference>
<dbReference type="EMBL" id="NOKA02000010">
    <property type="protein sequence ID" value="RDY31784.1"/>
    <property type="molecule type" value="Genomic_DNA"/>
</dbReference>
<proteinExistence type="predicted"/>
<dbReference type="AlphaFoldDB" id="A0A371JGA7"/>
<dbReference type="Proteomes" id="UP000216411">
    <property type="component" value="Unassembled WGS sequence"/>
</dbReference>
<comment type="caution">
    <text evidence="2">The sequence shown here is derived from an EMBL/GenBank/DDBJ whole genome shotgun (WGS) entry which is preliminary data.</text>
</comment>
<dbReference type="GO" id="GO:0016758">
    <property type="term" value="F:hexosyltransferase activity"/>
    <property type="evidence" value="ECO:0007669"/>
    <property type="project" value="UniProtKB-ARBA"/>
</dbReference>
<dbReference type="InterPro" id="IPR029044">
    <property type="entry name" value="Nucleotide-diphossugar_trans"/>
</dbReference>
<evidence type="ECO:0000313" key="3">
    <source>
        <dbReference type="Proteomes" id="UP000216411"/>
    </source>
</evidence>
<dbReference type="OrthoDB" id="396512at2"/>
<organism evidence="2 3">
    <name type="scientific">Lachnotalea glycerini</name>
    <dbReference type="NCBI Taxonomy" id="1763509"/>
    <lineage>
        <taxon>Bacteria</taxon>
        <taxon>Bacillati</taxon>
        <taxon>Bacillota</taxon>
        <taxon>Clostridia</taxon>
        <taxon>Lachnospirales</taxon>
        <taxon>Lachnospiraceae</taxon>
        <taxon>Lachnotalea</taxon>
    </lineage>
</organism>
<evidence type="ECO:0000259" key="1">
    <source>
        <dbReference type="Pfam" id="PF00535"/>
    </source>
</evidence>
<name>A0A371JGA7_9FIRM</name>
<accession>A0A371JGA7</accession>
<keyword evidence="2" id="KW-0808">Transferase</keyword>
<dbReference type="PANTHER" id="PTHR22916">
    <property type="entry name" value="GLYCOSYLTRANSFERASE"/>
    <property type="match status" value="1"/>
</dbReference>
<dbReference type="Pfam" id="PF00535">
    <property type="entry name" value="Glycos_transf_2"/>
    <property type="match status" value="1"/>
</dbReference>
<dbReference type="CDD" id="cd06433">
    <property type="entry name" value="GT_2_WfgS_like"/>
    <property type="match status" value="1"/>
</dbReference>
<dbReference type="Gene3D" id="3.90.550.10">
    <property type="entry name" value="Spore Coat Polysaccharide Biosynthesis Protein SpsA, Chain A"/>
    <property type="match status" value="1"/>
</dbReference>
<sequence length="252" mass="29117">MRKTDMKSNPKVSVITTTYNDLDNLKRIITLVKQQDYENVEHIIVDGGSVDGTVEYLKLAEKESVGKIKWMSEKDQGIFDAINKGIKLSEGDIIGCCFDEFTKKTVISQMVHIIEKEKTDGVHADLLYMDGERVVRTWKQGQGNIRFGWMPGHPTLYLKKEVYEKFGVYKPYYKVSADYEYMVRILKDKQVRLSYIPEILIKMSHGGTSTNGLKAYLNSLKEGHMALKENKIKFAWFTDCCRTFKVLLQFVR</sequence>
<dbReference type="SUPFAM" id="SSF53448">
    <property type="entry name" value="Nucleotide-diphospho-sugar transferases"/>
    <property type="match status" value="1"/>
</dbReference>
<evidence type="ECO:0000313" key="2">
    <source>
        <dbReference type="EMBL" id="RDY31784.1"/>
    </source>
</evidence>